<feature type="transmembrane region" description="Helical" evidence="1">
    <location>
        <begin position="87"/>
        <end position="109"/>
    </location>
</feature>
<organism evidence="2 3">
    <name type="scientific">Luteimonas chenhongjianii</name>
    <dbReference type="NCBI Taxonomy" id="2006110"/>
    <lineage>
        <taxon>Bacteria</taxon>
        <taxon>Pseudomonadati</taxon>
        <taxon>Pseudomonadota</taxon>
        <taxon>Gammaproteobacteria</taxon>
        <taxon>Lysobacterales</taxon>
        <taxon>Lysobacteraceae</taxon>
        <taxon>Luteimonas</taxon>
    </lineage>
</organism>
<evidence type="ECO:0000313" key="3">
    <source>
        <dbReference type="Proteomes" id="UP000218968"/>
    </source>
</evidence>
<protein>
    <recommendedName>
        <fullName evidence="4">Rod shape-determining protein MreD</fullName>
    </recommendedName>
</protein>
<accession>A0A290XD62</accession>
<dbReference type="Pfam" id="PF20221">
    <property type="entry name" value="DUF6580"/>
    <property type="match status" value="1"/>
</dbReference>
<feature type="transmembrane region" description="Helical" evidence="1">
    <location>
        <begin position="164"/>
        <end position="186"/>
    </location>
</feature>
<evidence type="ECO:0000256" key="1">
    <source>
        <dbReference type="SAM" id="Phobius"/>
    </source>
</evidence>
<keyword evidence="1" id="KW-1133">Transmembrane helix</keyword>
<sequence>MNRPLSDALLAPGPLMLAVMIVVAALSRFLPMPPNFAPVVAVALFAGAFFAHRGLAVAVPLLVMALSDLALGLVRGGSFMEYFTSSVYAPSLLINYACMALIVVLAYGLRGRVTGGRVLGYSLAGSVVFFAVSNFAVWLTAMSVPGHAACMAGLMPCYVAAVPFFKWTVLGTLFYSALLFGGFAMLRARIPMLRAQTV</sequence>
<feature type="transmembrane region" description="Helical" evidence="1">
    <location>
        <begin position="121"/>
        <end position="144"/>
    </location>
</feature>
<keyword evidence="1" id="KW-0812">Transmembrane</keyword>
<evidence type="ECO:0008006" key="4">
    <source>
        <dbReference type="Google" id="ProtNLM"/>
    </source>
</evidence>
<dbReference type="InterPro" id="IPR046487">
    <property type="entry name" value="DUF6580"/>
</dbReference>
<dbReference type="Proteomes" id="UP000218968">
    <property type="component" value="Chromosome"/>
</dbReference>
<feature type="transmembrane region" description="Helical" evidence="1">
    <location>
        <begin position="12"/>
        <end position="30"/>
    </location>
</feature>
<feature type="transmembrane region" description="Helical" evidence="1">
    <location>
        <begin position="42"/>
        <end position="67"/>
    </location>
</feature>
<dbReference type="KEGG" id="lum:CNR27_05835"/>
<evidence type="ECO:0000313" key="2">
    <source>
        <dbReference type="EMBL" id="ATD67023.1"/>
    </source>
</evidence>
<keyword evidence="3" id="KW-1185">Reference proteome</keyword>
<name>A0A290XD62_9GAMM</name>
<dbReference type="EMBL" id="CP023406">
    <property type="protein sequence ID" value="ATD67023.1"/>
    <property type="molecule type" value="Genomic_DNA"/>
</dbReference>
<dbReference type="AlphaFoldDB" id="A0A290XD62"/>
<dbReference type="RefSeq" id="WP_096297349.1">
    <property type="nucleotide sequence ID" value="NZ_CP023406.1"/>
</dbReference>
<proteinExistence type="predicted"/>
<gene>
    <name evidence="2" type="ORF">CNR27_05835</name>
</gene>
<keyword evidence="1" id="KW-0472">Membrane</keyword>
<dbReference type="OrthoDB" id="9806699at2"/>
<reference evidence="3" key="1">
    <citation type="submission" date="2017-09" db="EMBL/GenBank/DDBJ databases">
        <title>Luteimonas liuhanmingii sp.nov., isolated from the intestinal contents of Tibetan Plateau Pika in Yushu, Qinghai Province, China.</title>
        <authorList>
            <person name="Gui Z."/>
        </authorList>
    </citation>
    <scope>NUCLEOTIDE SEQUENCE [LARGE SCALE GENOMIC DNA]</scope>
    <source>
        <strain evidence="3">100111</strain>
    </source>
</reference>